<dbReference type="AlphaFoldDB" id="A0A0A9ELE0"/>
<reference evidence="1" key="1">
    <citation type="submission" date="2014-09" db="EMBL/GenBank/DDBJ databases">
        <authorList>
            <person name="Magalhaes I.L.F."/>
            <person name="Oliveira U."/>
            <person name="Santos F.R."/>
            <person name="Vidigal T.H.D.A."/>
            <person name="Brescovit A.D."/>
            <person name="Santos A.J."/>
        </authorList>
    </citation>
    <scope>NUCLEOTIDE SEQUENCE</scope>
    <source>
        <tissue evidence="1">Shoot tissue taken approximately 20 cm above the soil surface</tissue>
    </source>
</reference>
<protein>
    <submittedName>
        <fullName evidence="1">Uncharacterized protein</fullName>
    </submittedName>
</protein>
<organism evidence="1">
    <name type="scientific">Arundo donax</name>
    <name type="common">Giant reed</name>
    <name type="synonym">Donax arundinaceus</name>
    <dbReference type="NCBI Taxonomy" id="35708"/>
    <lineage>
        <taxon>Eukaryota</taxon>
        <taxon>Viridiplantae</taxon>
        <taxon>Streptophyta</taxon>
        <taxon>Embryophyta</taxon>
        <taxon>Tracheophyta</taxon>
        <taxon>Spermatophyta</taxon>
        <taxon>Magnoliopsida</taxon>
        <taxon>Liliopsida</taxon>
        <taxon>Poales</taxon>
        <taxon>Poaceae</taxon>
        <taxon>PACMAD clade</taxon>
        <taxon>Arundinoideae</taxon>
        <taxon>Arundineae</taxon>
        <taxon>Arundo</taxon>
    </lineage>
</organism>
<sequence>MNCVMTDDMGHIQLCGCRGRKNVLLLASLFVMT</sequence>
<reference evidence="1" key="2">
    <citation type="journal article" date="2015" name="Data Brief">
        <title>Shoot transcriptome of the giant reed, Arundo donax.</title>
        <authorList>
            <person name="Barrero R.A."/>
            <person name="Guerrero F.D."/>
            <person name="Moolhuijzen P."/>
            <person name="Goolsby J.A."/>
            <person name="Tidwell J."/>
            <person name="Bellgard S.E."/>
            <person name="Bellgard M.I."/>
        </authorList>
    </citation>
    <scope>NUCLEOTIDE SEQUENCE</scope>
    <source>
        <tissue evidence="1">Shoot tissue taken approximately 20 cm above the soil surface</tissue>
    </source>
</reference>
<evidence type="ECO:0000313" key="1">
    <source>
        <dbReference type="EMBL" id="JAE00927.1"/>
    </source>
</evidence>
<dbReference type="EMBL" id="GBRH01196969">
    <property type="protein sequence ID" value="JAE00927.1"/>
    <property type="molecule type" value="Transcribed_RNA"/>
</dbReference>
<name>A0A0A9ELE0_ARUDO</name>
<proteinExistence type="predicted"/>
<accession>A0A0A9ELE0</accession>